<comment type="caution">
    <text evidence="1">The sequence shown here is derived from an EMBL/GenBank/DDBJ whole genome shotgun (WGS) entry which is preliminary data.</text>
</comment>
<protein>
    <submittedName>
        <fullName evidence="1">Uncharacterized protein</fullName>
    </submittedName>
</protein>
<organism evidence="1 2">
    <name type="scientific">Clitoria ternatea</name>
    <name type="common">Butterfly pea</name>
    <dbReference type="NCBI Taxonomy" id="43366"/>
    <lineage>
        <taxon>Eukaryota</taxon>
        <taxon>Viridiplantae</taxon>
        <taxon>Streptophyta</taxon>
        <taxon>Embryophyta</taxon>
        <taxon>Tracheophyta</taxon>
        <taxon>Spermatophyta</taxon>
        <taxon>Magnoliopsida</taxon>
        <taxon>eudicotyledons</taxon>
        <taxon>Gunneridae</taxon>
        <taxon>Pentapetalae</taxon>
        <taxon>rosids</taxon>
        <taxon>fabids</taxon>
        <taxon>Fabales</taxon>
        <taxon>Fabaceae</taxon>
        <taxon>Papilionoideae</taxon>
        <taxon>50 kb inversion clade</taxon>
        <taxon>NPAAA clade</taxon>
        <taxon>indigoferoid/millettioid clade</taxon>
        <taxon>Phaseoleae</taxon>
        <taxon>Clitoria</taxon>
    </lineage>
</organism>
<evidence type="ECO:0000313" key="1">
    <source>
        <dbReference type="EMBL" id="KAK7302919.1"/>
    </source>
</evidence>
<sequence>MASESRLELGGVEEGKSVLQSQVEEVQKKISKVGSPDEVLETLRAKAVESDKRVTKALQLCEKVVKEFFSVAIRKVLYNNPSVDFTLHGINFYHEFYGGKLFVVVGDECRDPNDVPYQLVDLPEP</sequence>
<name>A0AAN9JSQ6_CLITE</name>
<gene>
    <name evidence="1" type="ORF">RJT34_13816</name>
</gene>
<dbReference type="EMBL" id="JAYKXN010000003">
    <property type="protein sequence ID" value="KAK7302919.1"/>
    <property type="molecule type" value="Genomic_DNA"/>
</dbReference>
<evidence type="ECO:0000313" key="2">
    <source>
        <dbReference type="Proteomes" id="UP001359559"/>
    </source>
</evidence>
<dbReference type="Proteomes" id="UP001359559">
    <property type="component" value="Unassembled WGS sequence"/>
</dbReference>
<keyword evidence="2" id="KW-1185">Reference proteome</keyword>
<dbReference type="AlphaFoldDB" id="A0AAN9JSQ6"/>
<proteinExistence type="predicted"/>
<accession>A0AAN9JSQ6</accession>
<reference evidence="1 2" key="1">
    <citation type="submission" date="2024-01" db="EMBL/GenBank/DDBJ databases">
        <title>The genomes of 5 underutilized Papilionoideae crops provide insights into root nodulation and disease resistance.</title>
        <authorList>
            <person name="Yuan L."/>
        </authorList>
    </citation>
    <scope>NUCLEOTIDE SEQUENCE [LARGE SCALE GENOMIC DNA]</scope>
    <source>
        <strain evidence="1">LY-2023</strain>
        <tissue evidence="1">Leaf</tissue>
    </source>
</reference>